<dbReference type="PANTHER" id="PTHR33064:SF37">
    <property type="entry name" value="RIBONUCLEASE H"/>
    <property type="match status" value="1"/>
</dbReference>
<proteinExistence type="predicted"/>
<gene>
    <name evidence="1" type="ORF">PHPALM_203</name>
</gene>
<dbReference type="AlphaFoldDB" id="A0A2P4YVG1"/>
<dbReference type="SUPFAM" id="SSF56672">
    <property type="entry name" value="DNA/RNA polymerases"/>
    <property type="match status" value="1"/>
</dbReference>
<protein>
    <recommendedName>
        <fullName evidence="3">Pol protein</fullName>
    </recommendedName>
</protein>
<sequence length="115" mass="13491">MFPVSRLVTIRLSRRLKVGARPVKAKARRYPPLHREYLEKRIQELLDHGLVYVNHRCRWASAPRIMAQKQPGEYRMIVDSRAANALTEPMLWPMTNLEIDLANAEGSKDYFTLDW</sequence>
<dbReference type="OrthoDB" id="121517at2759"/>
<reference evidence="1 2" key="1">
    <citation type="journal article" date="2017" name="Genome Biol. Evol.">
        <title>Phytophthora megakarya and P. palmivora, closely related causal agents of cacao black pod rot, underwent increases in genome sizes and gene numbers by different mechanisms.</title>
        <authorList>
            <person name="Ali S.S."/>
            <person name="Shao J."/>
            <person name="Lary D.J."/>
            <person name="Kronmiller B."/>
            <person name="Shen D."/>
            <person name="Strem M.D."/>
            <person name="Amoako-Attah I."/>
            <person name="Akrofi A.Y."/>
            <person name="Begoude B.A."/>
            <person name="Ten Hoopen G.M."/>
            <person name="Coulibaly K."/>
            <person name="Kebe B.I."/>
            <person name="Melnick R.L."/>
            <person name="Guiltinan M.J."/>
            <person name="Tyler B.M."/>
            <person name="Meinhardt L.W."/>
            <person name="Bailey B.A."/>
        </authorList>
    </citation>
    <scope>NUCLEOTIDE SEQUENCE [LARGE SCALE GENOMIC DNA]</scope>
    <source>
        <strain evidence="2">sbr112.9</strain>
    </source>
</reference>
<comment type="caution">
    <text evidence="1">The sequence shown here is derived from an EMBL/GenBank/DDBJ whole genome shotgun (WGS) entry which is preliminary data.</text>
</comment>
<organism evidence="1 2">
    <name type="scientific">Phytophthora palmivora</name>
    <dbReference type="NCBI Taxonomy" id="4796"/>
    <lineage>
        <taxon>Eukaryota</taxon>
        <taxon>Sar</taxon>
        <taxon>Stramenopiles</taxon>
        <taxon>Oomycota</taxon>
        <taxon>Peronosporomycetes</taxon>
        <taxon>Peronosporales</taxon>
        <taxon>Peronosporaceae</taxon>
        <taxon>Phytophthora</taxon>
    </lineage>
</organism>
<dbReference type="EMBL" id="NCKW01000018">
    <property type="protein sequence ID" value="POM81779.1"/>
    <property type="molecule type" value="Genomic_DNA"/>
</dbReference>
<evidence type="ECO:0000313" key="2">
    <source>
        <dbReference type="Proteomes" id="UP000237271"/>
    </source>
</evidence>
<name>A0A2P4YVG1_9STRA</name>
<evidence type="ECO:0008006" key="3">
    <source>
        <dbReference type="Google" id="ProtNLM"/>
    </source>
</evidence>
<evidence type="ECO:0000313" key="1">
    <source>
        <dbReference type="EMBL" id="POM81779.1"/>
    </source>
</evidence>
<dbReference type="InterPro" id="IPR043502">
    <property type="entry name" value="DNA/RNA_pol_sf"/>
</dbReference>
<dbReference type="PANTHER" id="PTHR33064">
    <property type="entry name" value="POL PROTEIN"/>
    <property type="match status" value="1"/>
</dbReference>
<dbReference type="Gene3D" id="3.10.10.10">
    <property type="entry name" value="HIV Type 1 Reverse Transcriptase, subunit A, domain 1"/>
    <property type="match status" value="1"/>
</dbReference>
<dbReference type="InterPro" id="IPR051320">
    <property type="entry name" value="Viral_Replic_Matur_Polypro"/>
</dbReference>
<accession>A0A2P4YVG1</accession>
<dbReference type="Proteomes" id="UP000237271">
    <property type="component" value="Unassembled WGS sequence"/>
</dbReference>
<keyword evidence="2" id="KW-1185">Reference proteome</keyword>